<dbReference type="InterPro" id="IPR000073">
    <property type="entry name" value="AB_hydrolase_1"/>
</dbReference>
<organism evidence="3 4">
    <name type="scientific">Leifsonia williamsii</name>
    <dbReference type="NCBI Taxonomy" id="3035919"/>
    <lineage>
        <taxon>Bacteria</taxon>
        <taxon>Bacillati</taxon>
        <taxon>Actinomycetota</taxon>
        <taxon>Actinomycetes</taxon>
        <taxon>Micrococcales</taxon>
        <taxon>Microbacteriaceae</taxon>
        <taxon>Leifsonia</taxon>
    </lineage>
</organism>
<protein>
    <submittedName>
        <fullName evidence="3">Alpha/beta hydrolase</fullName>
    </submittedName>
</protein>
<feature type="domain" description="AB hydrolase-1" evidence="2">
    <location>
        <begin position="33"/>
        <end position="145"/>
    </location>
</feature>
<evidence type="ECO:0000313" key="3">
    <source>
        <dbReference type="EMBL" id="MDN4613253.1"/>
    </source>
</evidence>
<dbReference type="RefSeq" id="WP_301212735.1">
    <property type="nucleotide sequence ID" value="NZ_JAROCF010000001.1"/>
</dbReference>
<gene>
    <name evidence="3" type="ORF">P5G50_02205</name>
</gene>
<comment type="caution">
    <text evidence="3">The sequence shown here is derived from an EMBL/GenBank/DDBJ whole genome shotgun (WGS) entry which is preliminary data.</text>
</comment>
<dbReference type="PANTHER" id="PTHR43194:SF5">
    <property type="entry name" value="PIMELOYL-[ACYL-CARRIER PROTEIN] METHYL ESTER ESTERASE"/>
    <property type="match status" value="1"/>
</dbReference>
<accession>A0ABT8K722</accession>
<dbReference type="PANTHER" id="PTHR43194">
    <property type="entry name" value="HYDROLASE ALPHA/BETA FOLD FAMILY"/>
    <property type="match status" value="1"/>
</dbReference>
<dbReference type="PRINTS" id="PR00111">
    <property type="entry name" value="ABHYDROLASE"/>
</dbReference>
<dbReference type="Pfam" id="PF00561">
    <property type="entry name" value="Abhydrolase_1"/>
    <property type="match status" value="1"/>
</dbReference>
<dbReference type="EMBL" id="JAROCF010000001">
    <property type="protein sequence ID" value="MDN4613253.1"/>
    <property type="molecule type" value="Genomic_DNA"/>
</dbReference>
<dbReference type="InterPro" id="IPR029058">
    <property type="entry name" value="AB_hydrolase_fold"/>
</dbReference>
<dbReference type="Proteomes" id="UP001174208">
    <property type="component" value="Unassembled WGS sequence"/>
</dbReference>
<reference evidence="3" key="1">
    <citation type="submission" date="2023-06" db="EMBL/GenBank/DDBJ databases">
        <title>MT1 and MT2 Draft Genomes of Novel Species.</title>
        <authorList>
            <person name="Venkateswaran K."/>
        </authorList>
    </citation>
    <scope>NUCLEOTIDE SEQUENCE</scope>
    <source>
        <strain evidence="3">F6_8S_P_1B</strain>
    </source>
</reference>
<keyword evidence="4" id="KW-1185">Reference proteome</keyword>
<sequence length="260" mass="27258">MRVRKRRPGGTRAVVTVDTGGGGGGGGGAPAGPVFVLVHGIGVSSRYFERLVPVLARAGRVVAVDLPGFGKAMPKPAEAPEIEGFARSVAEALDGLGIRRAVLVGHSMGTQIVIALAKLRPDLAGALALLGPVMQPRDRHPLRAAMLLGLDTLRESPRGNVVVIGDYLKAGPRWYLANLPAMLEYRTEEEVADVAVPVLVVRGARDPIARDAWVLALAERARQGRAEAVAGPPHLVMHGAPYRTAELLTELARSAVGATP</sequence>
<evidence type="ECO:0000256" key="1">
    <source>
        <dbReference type="SAM" id="MobiDB-lite"/>
    </source>
</evidence>
<dbReference type="Gene3D" id="3.40.50.1820">
    <property type="entry name" value="alpha/beta hydrolase"/>
    <property type="match status" value="1"/>
</dbReference>
<feature type="region of interest" description="Disordered" evidence="1">
    <location>
        <begin position="1"/>
        <end position="26"/>
    </location>
</feature>
<name>A0ABT8K722_9MICO</name>
<keyword evidence="3" id="KW-0378">Hydrolase</keyword>
<proteinExistence type="predicted"/>
<dbReference type="GO" id="GO:0016787">
    <property type="term" value="F:hydrolase activity"/>
    <property type="evidence" value="ECO:0007669"/>
    <property type="project" value="UniProtKB-KW"/>
</dbReference>
<dbReference type="SUPFAM" id="SSF53474">
    <property type="entry name" value="alpha/beta-Hydrolases"/>
    <property type="match status" value="1"/>
</dbReference>
<dbReference type="InterPro" id="IPR050228">
    <property type="entry name" value="Carboxylesterase_BioH"/>
</dbReference>
<evidence type="ECO:0000313" key="4">
    <source>
        <dbReference type="Proteomes" id="UP001174208"/>
    </source>
</evidence>
<evidence type="ECO:0000259" key="2">
    <source>
        <dbReference type="Pfam" id="PF00561"/>
    </source>
</evidence>